<feature type="compositionally biased region" description="Basic residues" evidence="1">
    <location>
        <begin position="253"/>
        <end position="262"/>
    </location>
</feature>
<feature type="compositionally biased region" description="Basic and acidic residues" evidence="1">
    <location>
        <begin position="369"/>
        <end position="378"/>
    </location>
</feature>
<reference evidence="2" key="1">
    <citation type="submission" date="2021-02" db="EMBL/GenBank/DDBJ databases">
        <authorList>
            <person name="Nowell W R."/>
        </authorList>
    </citation>
    <scope>NUCLEOTIDE SEQUENCE</scope>
</reference>
<dbReference type="EMBL" id="CAJNOR010000212">
    <property type="protein sequence ID" value="CAF0841988.1"/>
    <property type="molecule type" value="Genomic_DNA"/>
</dbReference>
<protein>
    <submittedName>
        <fullName evidence="2">Uncharacterized protein</fullName>
    </submittedName>
</protein>
<evidence type="ECO:0000313" key="2">
    <source>
        <dbReference type="EMBL" id="CAF0841988.1"/>
    </source>
</evidence>
<sequence length="422" mass="47572">MNAINRLDRLLTDAFRIPSIDFSEEIYQETSVQPSSELTFAERESYPSTVLPLALNNTAPLPPRRNASSIKHHRQRYQINPADKQKTDQPLLNSSTLDDLFRALTLECEQCLADTPSSYQNKIYEEIMVQSSSDKQAAVESNDDDYENLHPPRPVQSIKTSVSPLKTSIEVISPIKRHVVSITVSSKVTCTPPPLPLLLIPPAPILTSIVVPPPAKPSSPSPSSPPPPPIPPAPPICRSSDEEPANLSSSSTNRKRRRRTRKQFVSLSTTRSSSSSTERKAKSTERKSLPCKRSNSTDTRHHHSRNSSDNRPMSYSSSYKQCPKRPHRRDVSLQHPERYHEMKSLPLSVLLTSTKHTSDFITNSQQRRSRLESVDHKPPALFYRSSSTRNNHNHNNNNNQHPNKSKNNSNIPTHRIPSYPVY</sequence>
<comment type="caution">
    <text evidence="2">The sequence shown here is derived from an EMBL/GenBank/DDBJ whole genome shotgun (WGS) entry which is preliminary data.</text>
</comment>
<evidence type="ECO:0000313" key="4">
    <source>
        <dbReference type="Proteomes" id="UP000663828"/>
    </source>
</evidence>
<proteinExistence type="predicted"/>
<gene>
    <name evidence="3" type="ORF">EDS130_LOCUS15752</name>
    <name evidence="2" type="ORF">XAT740_LOCUS5020</name>
</gene>
<feature type="compositionally biased region" description="Basic and acidic residues" evidence="1">
    <location>
        <begin position="329"/>
        <end position="339"/>
    </location>
</feature>
<dbReference type="Proteomes" id="UP000663828">
    <property type="component" value="Unassembled WGS sequence"/>
</dbReference>
<feature type="region of interest" description="Disordered" evidence="1">
    <location>
        <begin position="54"/>
        <end position="74"/>
    </location>
</feature>
<feature type="compositionally biased region" description="Low complexity" evidence="1">
    <location>
        <begin position="266"/>
        <end position="276"/>
    </location>
</feature>
<evidence type="ECO:0000256" key="1">
    <source>
        <dbReference type="SAM" id="MobiDB-lite"/>
    </source>
</evidence>
<feature type="compositionally biased region" description="Pro residues" evidence="1">
    <location>
        <begin position="213"/>
        <end position="235"/>
    </location>
</feature>
<dbReference type="Proteomes" id="UP000663852">
    <property type="component" value="Unassembled WGS sequence"/>
</dbReference>
<dbReference type="EMBL" id="CAJNOJ010000067">
    <property type="protein sequence ID" value="CAF1018310.1"/>
    <property type="molecule type" value="Genomic_DNA"/>
</dbReference>
<feature type="compositionally biased region" description="Basic and acidic residues" evidence="1">
    <location>
        <begin position="277"/>
        <end position="288"/>
    </location>
</feature>
<feature type="region of interest" description="Disordered" evidence="1">
    <location>
        <begin position="360"/>
        <end position="422"/>
    </location>
</feature>
<evidence type="ECO:0000313" key="3">
    <source>
        <dbReference type="EMBL" id="CAF1018310.1"/>
    </source>
</evidence>
<organism evidence="2 4">
    <name type="scientific">Adineta ricciae</name>
    <name type="common">Rotifer</name>
    <dbReference type="NCBI Taxonomy" id="249248"/>
    <lineage>
        <taxon>Eukaryota</taxon>
        <taxon>Metazoa</taxon>
        <taxon>Spiralia</taxon>
        <taxon>Gnathifera</taxon>
        <taxon>Rotifera</taxon>
        <taxon>Eurotatoria</taxon>
        <taxon>Bdelloidea</taxon>
        <taxon>Adinetida</taxon>
        <taxon>Adinetidae</taxon>
        <taxon>Adineta</taxon>
    </lineage>
</organism>
<dbReference type="AlphaFoldDB" id="A0A813VDY2"/>
<dbReference type="OrthoDB" id="10050270at2759"/>
<accession>A0A813VDY2</accession>
<keyword evidence="4" id="KW-1185">Reference proteome</keyword>
<name>A0A813VDY2_ADIRI</name>
<feature type="compositionally biased region" description="Low complexity" evidence="1">
    <location>
        <begin position="393"/>
        <end position="410"/>
    </location>
</feature>
<feature type="region of interest" description="Disordered" evidence="1">
    <location>
        <begin position="213"/>
        <end position="339"/>
    </location>
</feature>
<feature type="compositionally biased region" description="Polar residues" evidence="1">
    <location>
        <begin position="307"/>
        <end position="320"/>
    </location>
</feature>
<feature type="region of interest" description="Disordered" evidence="1">
    <location>
        <begin position="134"/>
        <end position="161"/>
    </location>
</feature>